<dbReference type="RefSeq" id="WP_068755048.1">
    <property type="nucleotide sequence ID" value="NZ_KQ950181.1"/>
</dbReference>
<dbReference type="AlphaFoldDB" id="A0A147KMQ5"/>
<accession>A0A147KMQ5</accession>
<dbReference type="SUPFAM" id="SSF52317">
    <property type="entry name" value="Class I glutamine amidotransferase-like"/>
    <property type="match status" value="1"/>
</dbReference>
<dbReference type="InterPro" id="IPR029062">
    <property type="entry name" value="Class_I_gatase-like"/>
</dbReference>
<dbReference type="InterPro" id="IPR002818">
    <property type="entry name" value="DJ-1/PfpI"/>
</dbReference>
<dbReference type="PATRIC" id="fig|665004.4.peg.1648"/>
<gene>
    <name evidence="2" type="ORF">AC529_00670</name>
</gene>
<proteinExistence type="predicted"/>
<organism evidence="2 3">
    <name type="scientific">Thermobifida cellulosilytica TB100</name>
    <dbReference type="NCBI Taxonomy" id="665004"/>
    <lineage>
        <taxon>Bacteria</taxon>
        <taxon>Bacillati</taxon>
        <taxon>Actinomycetota</taxon>
        <taxon>Actinomycetes</taxon>
        <taxon>Streptosporangiales</taxon>
        <taxon>Nocardiopsidaceae</taxon>
        <taxon>Thermobifida</taxon>
    </lineage>
</organism>
<protein>
    <submittedName>
        <fullName evidence="2">Thiamine biosynthesis protein ThiJ</fullName>
    </submittedName>
</protein>
<dbReference type="Pfam" id="PF01965">
    <property type="entry name" value="DJ-1_PfpI"/>
    <property type="match status" value="1"/>
</dbReference>
<dbReference type="Gene3D" id="3.40.50.880">
    <property type="match status" value="1"/>
</dbReference>
<comment type="caution">
    <text evidence="2">The sequence shown here is derived from an EMBL/GenBank/DDBJ whole genome shotgun (WGS) entry which is preliminary data.</text>
</comment>
<feature type="domain" description="DJ-1/PfpI" evidence="1">
    <location>
        <begin position="15"/>
        <end position="193"/>
    </location>
</feature>
<evidence type="ECO:0000313" key="3">
    <source>
        <dbReference type="Proteomes" id="UP000074382"/>
    </source>
</evidence>
<reference evidence="3" key="1">
    <citation type="journal article" date="2017" name="Acta Aliment.">
        <title>Plant polysaccharide degrading enzyme system of Thermpbifida cellulosilytica TB100 revealed by de novo genome project data.</title>
        <authorList>
            <person name="Toth A."/>
            <person name="Baka E."/>
            <person name="Luzics S."/>
            <person name="Bata-Vidacs I."/>
            <person name="Nagy I."/>
            <person name="Balint B."/>
            <person name="Herceg R."/>
            <person name="Olasz F."/>
            <person name="Wilk T."/>
            <person name="Nagy T."/>
            <person name="Kriszt B."/>
            <person name="Nagy I."/>
            <person name="Kukolya J."/>
        </authorList>
    </citation>
    <scope>NUCLEOTIDE SEQUENCE [LARGE SCALE GENOMIC DNA]</scope>
    <source>
        <strain evidence="3">TB100</strain>
    </source>
</reference>
<name>A0A147KMQ5_THECS</name>
<keyword evidence="3" id="KW-1185">Reference proteome</keyword>
<dbReference type="STRING" id="665004.AC529_00670"/>
<evidence type="ECO:0000313" key="2">
    <source>
        <dbReference type="EMBL" id="KUP98594.1"/>
    </source>
</evidence>
<dbReference type="Proteomes" id="UP000074382">
    <property type="component" value="Unassembled WGS sequence"/>
</dbReference>
<sequence length="210" mass="23495">MATTAPTSPGLLTGKRIGILLENDFVEEEIAYYRRRFREEGAEVVLLTRLWGHPELTFTGHEQRAPLTVDGDLESLGYDELARFHALVVPAGMVADRLRYTENVDRHAPAVELMRRAFRIPRLLKAFSCHGLWLVSAVPELVRGRPVTCHNNLVGDVRNMGAHYRDQDVVVDTDLITSRTVDHCHLLARAVIDRLGAPRALPSGQVSDGR</sequence>
<dbReference type="EMBL" id="LGEM01000004">
    <property type="protein sequence ID" value="KUP98594.1"/>
    <property type="molecule type" value="Genomic_DNA"/>
</dbReference>
<dbReference type="OrthoDB" id="9792284at2"/>
<evidence type="ECO:0000259" key="1">
    <source>
        <dbReference type="Pfam" id="PF01965"/>
    </source>
</evidence>